<dbReference type="InterPro" id="IPR010319">
    <property type="entry name" value="Transglutaminase-like_Cys_pept"/>
</dbReference>
<feature type="non-terminal residue" evidence="1">
    <location>
        <position position="1"/>
    </location>
</feature>
<dbReference type="Gene3D" id="3.10.620.30">
    <property type="match status" value="1"/>
</dbReference>
<organism evidence="1">
    <name type="scientific">marine sediment metagenome</name>
    <dbReference type="NCBI Taxonomy" id="412755"/>
    <lineage>
        <taxon>unclassified sequences</taxon>
        <taxon>metagenomes</taxon>
        <taxon>ecological metagenomes</taxon>
    </lineage>
</organism>
<reference evidence="1" key="1">
    <citation type="journal article" date="2015" name="Nature">
        <title>Complex archaea that bridge the gap between prokaryotes and eukaryotes.</title>
        <authorList>
            <person name="Spang A."/>
            <person name="Saw J.H."/>
            <person name="Jorgensen S.L."/>
            <person name="Zaremba-Niedzwiedzka K."/>
            <person name="Martijn J."/>
            <person name="Lind A.E."/>
            <person name="van Eijk R."/>
            <person name="Schleper C."/>
            <person name="Guy L."/>
            <person name="Ettema T.J."/>
        </authorList>
    </citation>
    <scope>NUCLEOTIDE SEQUENCE</scope>
</reference>
<evidence type="ECO:0000313" key="1">
    <source>
        <dbReference type="EMBL" id="KKK83630.1"/>
    </source>
</evidence>
<accession>A0A0F8ZCH5</accession>
<proteinExistence type="predicted"/>
<dbReference type="AlphaFoldDB" id="A0A0F8ZCH5"/>
<sequence>DCEDFALTKRCLLIEAGFTPGCLWPAICKRDAIGHMVLVVATSKGDYVLDTVPDRITKAHERQVDLKWISAFDGKDWRLISLA</sequence>
<protein>
    <submittedName>
        <fullName evidence="1">Uncharacterized protein</fullName>
    </submittedName>
</protein>
<comment type="caution">
    <text evidence="1">The sequence shown here is derived from an EMBL/GenBank/DDBJ whole genome shotgun (WGS) entry which is preliminary data.</text>
</comment>
<dbReference type="Pfam" id="PF06035">
    <property type="entry name" value="Peptidase_C93"/>
    <property type="match status" value="1"/>
</dbReference>
<dbReference type="EMBL" id="LAZR01052132">
    <property type="protein sequence ID" value="KKK83630.1"/>
    <property type="molecule type" value="Genomic_DNA"/>
</dbReference>
<name>A0A0F8ZCH5_9ZZZZ</name>
<gene>
    <name evidence="1" type="ORF">LCGC14_2791430</name>
</gene>